<name>A0A8H4EM64_GIGMA</name>
<keyword evidence="3" id="KW-1185">Reference proteome</keyword>
<sequence>MMLKKPSLFIALFMICMTFLGLTQAIVLNKRQIAYCDFDPPPGDIVNGRFTWQELSNKETQVVGMFTSGFEDPDIKNYKFILKDSNGKTKYDLTKSISSKIQIIKPGTSPYEECFENDFMNPDDVIGLTFIVKCQDKEIGKALIKSG</sequence>
<evidence type="ECO:0000256" key="1">
    <source>
        <dbReference type="SAM" id="SignalP"/>
    </source>
</evidence>
<dbReference type="EMBL" id="WTPW01000393">
    <property type="protein sequence ID" value="KAF0515758.1"/>
    <property type="molecule type" value="Genomic_DNA"/>
</dbReference>
<evidence type="ECO:0000313" key="2">
    <source>
        <dbReference type="EMBL" id="KAF0515758.1"/>
    </source>
</evidence>
<organism evidence="2 3">
    <name type="scientific">Gigaspora margarita</name>
    <dbReference type="NCBI Taxonomy" id="4874"/>
    <lineage>
        <taxon>Eukaryota</taxon>
        <taxon>Fungi</taxon>
        <taxon>Fungi incertae sedis</taxon>
        <taxon>Mucoromycota</taxon>
        <taxon>Glomeromycotina</taxon>
        <taxon>Glomeromycetes</taxon>
        <taxon>Diversisporales</taxon>
        <taxon>Gigasporaceae</taxon>
        <taxon>Gigaspora</taxon>
    </lineage>
</organism>
<comment type="caution">
    <text evidence="2">The sequence shown here is derived from an EMBL/GenBank/DDBJ whole genome shotgun (WGS) entry which is preliminary data.</text>
</comment>
<reference evidence="2 3" key="1">
    <citation type="journal article" date="2019" name="Environ. Microbiol.">
        <title>At the nexus of three kingdoms: the genome of the mycorrhizal fungus Gigaspora margarita provides insights into plant, endobacterial and fungal interactions.</title>
        <authorList>
            <person name="Venice F."/>
            <person name="Ghignone S."/>
            <person name="Salvioli di Fossalunga A."/>
            <person name="Amselem J."/>
            <person name="Novero M."/>
            <person name="Xianan X."/>
            <person name="Sedzielewska Toro K."/>
            <person name="Morin E."/>
            <person name="Lipzen A."/>
            <person name="Grigoriev I.V."/>
            <person name="Henrissat B."/>
            <person name="Martin F.M."/>
            <person name="Bonfante P."/>
        </authorList>
    </citation>
    <scope>NUCLEOTIDE SEQUENCE [LARGE SCALE GENOMIC DNA]</scope>
    <source>
        <strain evidence="2 3">BEG34</strain>
    </source>
</reference>
<keyword evidence="1" id="KW-0732">Signal</keyword>
<evidence type="ECO:0000313" key="3">
    <source>
        <dbReference type="Proteomes" id="UP000439903"/>
    </source>
</evidence>
<feature type="chain" id="PRO_5034484816" evidence="1">
    <location>
        <begin position="26"/>
        <end position="147"/>
    </location>
</feature>
<dbReference type="OrthoDB" id="2427707at2759"/>
<dbReference type="Proteomes" id="UP000439903">
    <property type="component" value="Unassembled WGS sequence"/>
</dbReference>
<dbReference type="AlphaFoldDB" id="A0A8H4EM64"/>
<protein>
    <submittedName>
        <fullName evidence="2">Uncharacterized protein</fullName>
    </submittedName>
</protein>
<proteinExistence type="predicted"/>
<accession>A0A8H4EM64</accession>
<gene>
    <name evidence="2" type="ORF">F8M41_017261</name>
</gene>
<feature type="signal peptide" evidence="1">
    <location>
        <begin position="1"/>
        <end position="25"/>
    </location>
</feature>